<evidence type="ECO:0000313" key="2">
    <source>
        <dbReference type="EMBL" id="SDO45190.1"/>
    </source>
</evidence>
<name>A0A1H0JNS8_9HYPH</name>
<dbReference type="SMART" id="SM00903">
    <property type="entry name" value="Flavin_Reduct"/>
    <property type="match status" value="1"/>
</dbReference>
<dbReference type="EMBL" id="FNIT01000006">
    <property type="protein sequence ID" value="SDO45190.1"/>
    <property type="molecule type" value="Genomic_DNA"/>
</dbReference>
<dbReference type="Gene3D" id="2.30.110.10">
    <property type="entry name" value="Electron Transport, Fmn-binding Protein, Chain A"/>
    <property type="match status" value="1"/>
</dbReference>
<accession>A0A1H0JNS8</accession>
<dbReference type="InterPro" id="IPR002563">
    <property type="entry name" value="Flavin_Rdtase-like_dom"/>
</dbReference>
<dbReference type="GO" id="GO:0016646">
    <property type="term" value="F:oxidoreductase activity, acting on the CH-NH group of donors, NAD or NADP as acceptor"/>
    <property type="evidence" value="ECO:0007669"/>
    <property type="project" value="UniProtKB-ARBA"/>
</dbReference>
<organism evidence="2 3">
    <name type="scientific">Aureimonas jatrophae</name>
    <dbReference type="NCBI Taxonomy" id="1166073"/>
    <lineage>
        <taxon>Bacteria</taxon>
        <taxon>Pseudomonadati</taxon>
        <taxon>Pseudomonadota</taxon>
        <taxon>Alphaproteobacteria</taxon>
        <taxon>Hyphomicrobiales</taxon>
        <taxon>Aurantimonadaceae</taxon>
        <taxon>Aureimonas</taxon>
    </lineage>
</organism>
<dbReference type="SUPFAM" id="SSF50475">
    <property type="entry name" value="FMN-binding split barrel"/>
    <property type="match status" value="1"/>
</dbReference>
<gene>
    <name evidence="2" type="ORF">SAMN05192530_106277</name>
</gene>
<dbReference type="Proteomes" id="UP000198793">
    <property type="component" value="Unassembled WGS sequence"/>
</dbReference>
<dbReference type="AlphaFoldDB" id="A0A1H0JNS8"/>
<dbReference type="InterPro" id="IPR012349">
    <property type="entry name" value="Split_barrel_FMN-bd"/>
</dbReference>
<dbReference type="STRING" id="1166073.SAMN05192530_106277"/>
<evidence type="ECO:0000259" key="1">
    <source>
        <dbReference type="SMART" id="SM00903"/>
    </source>
</evidence>
<evidence type="ECO:0000313" key="3">
    <source>
        <dbReference type="Proteomes" id="UP000198793"/>
    </source>
</evidence>
<reference evidence="2 3" key="1">
    <citation type="submission" date="2016-10" db="EMBL/GenBank/DDBJ databases">
        <authorList>
            <person name="de Groot N.N."/>
        </authorList>
    </citation>
    <scope>NUCLEOTIDE SEQUENCE [LARGE SCALE GENOMIC DNA]</scope>
    <source>
        <strain evidence="3">L7-484,KACC 16230,DSM 25025</strain>
    </source>
</reference>
<protein>
    <submittedName>
        <fullName evidence="2">NADH-FMN oxidoreductase RutF, flavin reductase (DIM6/NTAB) family</fullName>
    </submittedName>
</protein>
<feature type="domain" description="Flavin reductase like" evidence="1">
    <location>
        <begin position="20"/>
        <end position="168"/>
    </location>
</feature>
<sequence length="219" mass="23414">MMFYETAGNRHGLPHDPFKAIVAPRPIGWISTRSRAGAVNLAPYSFFSAVSDDPKLVLFGSSGAKDSAAFAIESGEFVANFASAHLANALVRTSAAAARGVSEFEIAGLTERPARLVSAPIVDEAYAALECRVTQSFHPETLDGQGTETVIVVGQVVGIHIDERILRDGLIAVDLAEPLSRLGYLDYAVTREVFAMKRPRQPDASDLPVEPGLPPGVKR</sequence>
<keyword evidence="3" id="KW-1185">Reference proteome</keyword>
<dbReference type="Pfam" id="PF01613">
    <property type="entry name" value="Flavin_Reduct"/>
    <property type="match status" value="1"/>
</dbReference>
<dbReference type="PANTHER" id="PTHR43812">
    <property type="entry name" value="BLR2425 PROTEIN"/>
    <property type="match status" value="1"/>
</dbReference>
<dbReference type="PANTHER" id="PTHR43812:SF2">
    <property type="entry name" value="FLAVIN REDUCTASE LIKE DOMAIN-CONTAINING PROTEIN"/>
    <property type="match status" value="1"/>
</dbReference>
<dbReference type="GO" id="GO:0010181">
    <property type="term" value="F:FMN binding"/>
    <property type="evidence" value="ECO:0007669"/>
    <property type="project" value="InterPro"/>
</dbReference>
<proteinExistence type="predicted"/>